<dbReference type="AlphaFoldDB" id="A0A0L0UZC8"/>
<feature type="compositionally biased region" description="Polar residues" evidence="1">
    <location>
        <begin position="26"/>
        <end position="37"/>
    </location>
</feature>
<reference evidence="3" key="1">
    <citation type="submission" date="2014-03" db="EMBL/GenBank/DDBJ databases">
        <title>The Genome Sequence of Puccinia striiformis f. sp. tritici PST-78.</title>
        <authorList>
            <consortium name="The Broad Institute Genome Sequencing Platform"/>
            <person name="Cuomo C."/>
            <person name="Hulbert S."/>
            <person name="Chen X."/>
            <person name="Walker B."/>
            <person name="Young S.K."/>
            <person name="Zeng Q."/>
            <person name="Gargeya S."/>
            <person name="Fitzgerald M."/>
            <person name="Haas B."/>
            <person name="Abouelleil A."/>
            <person name="Alvarado L."/>
            <person name="Arachchi H.M."/>
            <person name="Berlin A.M."/>
            <person name="Chapman S.B."/>
            <person name="Goldberg J."/>
            <person name="Griggs A."/>
            <person name="Gujja S."/>
            <person name="Hansen M."/>
            <person name="Howarth C."/>
            <person name="Imamovic A."/>
            <person name="Larimer J."/>
            <person name="McCowan C."/>
            <person name="Montmayeur A."/>
            <person name="Murphy C."/>
            <person name="Neiman D."/>
            <person name="Pearson M."/>
            <person name="Priest M."/>
            <person name="Roberts A."/>
            <person name="Saif S."/>
            <person name="Shea T."/>
            <person name="Sisk P."/>
            <person name="Sykes S."/>
            <person name="Wortman J."/>
            <person name="Nusbaum C."/>
            <person name="Birren B."/>
        </authorList>
    </citation>
    <scope>NUCLEOTIDE SEQUENCE [LARGE SCALE GENOMIC DNA]</scope>
    <source>
        <strain evidence="3">race PST-78</strain>
    </source>
</reference>
<sequence>MLYDTERDVEKMRKGEGKQLIYASLTELTPSSQNKIQNPKALNRLQSLKDPDNHKAEETSSSTGSESKDNDGQSYDQNEQSDEDSNEVDSLIFESKPRGNRFESKDDKKERKSLVKEQECDKRKQKIPKVVAAKSAKLEPGPPRLANQAFPASCSGQTPSCNLCGKCYSKTKQRPVRFLITQYLQVEGPPTTHKEYDLVCPFDMRGDNFKQPVQTTRSGVGQGTVIKVSQRVIQAIEECSKSFIAWPNQDRRVEISNVMKEEGFEGCIGFLNGTTVPLHKHPGLNVLHPSFKDEYFKLAKWPKEWIDEAISLTWEMYNVWYKPKKSTAVPKPPATEPPKPPTGVLAGLGAAAIARSAEAMSDPIDIWLSGGLVLEDGIPVNGLRWWVDRKCGGNIHHGLLQMALDVMCCPATTVDVK</sequence>
<dbReference type="PANTHER" id="PTHR45723">
    <property type="entry name" value="SERINE/THREONINE-PROTEIN KINASE RIO1"/>
    <property type="match status" value="1"/>
</dbReference>
<comment type="caution">
    <text evidence="2">The sequence shown here is derived from an EMBL/GenBank/DDBJ whole genome shotgun (WGS) entry which is preliminary data.</text>
</comment>
<proteinExistence type="predicted"/>
<keyword evidence="3" id="KW-1185">Reference proteome</keyword>
<protein>
    <submittedName>
        <fullName evidence="2">Uncharacterized protein</fullName>
    </submittedName>
</protein>
<feature type="region of interest" description="Disordered" evidence="1">
    <location>
        <begin position="24"/>
        <end position="128"/>
    </location>
</feature>
<evidence type="ECO:0000313" key="2">
    <source>
        <dbReference type="EMBL" id="KNE92099.1"/>
    </source>
</evidence>
<feature type="compositionally biased region" description="Basic and acidic residues" evidence="1">
    <location>
        <begin position="95"/>
        <end position="122"/>
    </location>
</feature>
<name>A0A0L0UZC8_9BASI</name>
<evidence type="ECO:0000313" key="3">
    <source>
        <dbReference type="Proteomes" id="UP000054564"/>
    </source>
</evidence>
<evidence type="ECO:0000256" key="1">
    <source>
        <dbReference type="SAM" id="MobiDB-lite"/>
    </source>
</evidence>
<dbReference type="EMBL" id="AJIL01000175">
    <property type="protein sequence ID" value="KNE92099.1"/>
    <property type="molecule type" value="Genomic_DNA"/>
</dbReference>
<dbReference type="Proteomes" id="UP000054564">
    <property type="component" value="Unassembled WGS sequence"/>
</dbReference>
<dbReference type="InterPro" id="IPR051272">
    <property type="entry name" value="RIO-type_Ser/Thr_kinase"/>
</dbReference>
<accession>A0A0L0UZC8</accession>
<feature type="compositionally biased region" description="Basic and acidic residues" evidence="1">
    <location>
        <begin position="47"/>
        <end position="58"/>
    </location>
</feature>
<gene>
    <name evidence="2" type="ORF">PSTG_14480</name>
</gene>
<organism evidence="2 3">
    <name type="scientific">Puccinia striiformis f. sp. tritici PST-78</name>
    <dbReference type="NCBI Taxonomy" id="1165861"/>
    <lineage>
        <taxon>Eukaryota</taxon>
        <taxon>Fungi</taxon>
        <taxon>Dikarya</taxon>
        <taxon>Basidiomycota</taxon>
        <taxon>Pucciniomycotina</taxon>
        <taxon>Pucciniomycetes</taxon>
        <taxon>Pucciniales</taxon>
        <taxon>Pucciniaceae</taxon>
        <taxon>Puccinia</taxon>
    </lineage>
</organism>